<keyword evidence="4" id="KW-1185">Reference proteome</keyword>
<keyword evidence="1" id="KW-0732">Signal</keyword>
<name>A0A841MKK6_9BACT</name>
<comment type="caution">
    <text evidence="3">The sequence shown here is derived from an EMBL/GenBank/DDBJ whole genome shotgun (WGS) entry which is preliminary data.</text>
</comment>
<evidence type="ECO:0000313" key="4">
    <source>
        <dbReference type="Proteomes" id="UP000588604"/>
    </source>
</evidence>
<dbReference type="PROSITE" id="PS51549">
    <property type="entry name" value="DM13"/>
    <property type="match status" value="1"/>
</dbReference>
<protein>
    <recommendedName>
        <fullName evidence="2">DM13 domain-containing protein</fullName>
    </recommendedName>
</protein>
<evidence type="ECO:0000256" key="1">
    <source>
        <dbReference type="SAM" id="SignalP"/>
    </source>
</evidence>
<dbReference type="RefSeq" id="WP_184496234.1">
    <property type="nucleotide sequence ID" value="NZ_JACIJO010000003.1"/>
</dbReference>
<sequence length="149" mass="15622">MKKIILLFYVTFLGLVACSDDTDPVIIDPTIPQGTFDVQRMGNFTDQNGAGSTGSASLGVDSEGSQFLQFGSNFNTALATGTVTVFLSTSDTFTPDPANGNPELLALGVVRMSGTNYFLIPSGANTSKYSHVILWCGSVGIPFGNAPLN</sequence>
<feature type="chain" id="PRO_5033033937" description="DM13 domain-containing protein" evidence="1">
    <location>
        <begin position="20"/>
        <end position="149"/>
    </location>
</feature>
<evidence type="ECO:0000259" key="2">
    <source>
        <dbReference type="PROSITE" id="PS51549"/>
    </source>
</evidence>
<feature type="signal peptide" evidence="1">
    <location>
        <begin position="1"/>
        <end position="19"/>
    </location>
</feature>
<evidence type="ECO:0000313" key="3">
    <source>
        <dbReference type="EMBL" id="MBB6327403.1"/>
    </source>
</evidence>
<organism evidence="3 4">
    <name type="scientific">Algoriphagus iocasae</name>
    <dbReference type="NCBI Taxonomy" id="1836499"/>
    <lineage>
        <taxon>Bacteria</taxon>
        <taxon>Pseudomonadati</taxon>
        <taxon>Bacteroidota</taxon>
        <taxon>Cytophagia</taxon>
        <taxon>Cytophagales</taxon>
        <taxon>Cyclobacteriaceae</taxon>
        <taxon>Algoriphagus</taxon>
    </lineage>
</organism>
<dbReference type="EMBL" id="JACIJO010000003">
    <property type="protein sequence ID" value="MBB6327403.1"/>
    <property type="molecule type" value="Genomic_DNA"/>
</dbReference>
<accession>A0A841MKK6</accession>
<gene>
    <name evidence="3" type="ORF">FHS59_003046</name>
</gene>
<dbReference type="Pfam" id="PF10517">
    <property type="entry name" value="DM13"/>
    <property type="match status" value="1"/>
</dbReference>
<proteinExistence type="predicted"/>
<reference evidence="3 4" key="1">
    <citation type="submission" date="2020-08" db="EMBL/GenBank/DDBJ databases">
        <title>Genomic Encyclopedia of Type Strains, Phase IV (KMG-IV): sequencing the most valuable type-strain genomes for metagenomic binning, comparative biology and taxonomic classification.</title>
        <authorList>
            <person name="Goeker M."/>
        </authorList>
    </citation>
    <scope>NUCLEOTIDE SEQUENCE [LARGE SCALE GENOMIC DNA]</scope>
    <source>
        <strain evidence="3 4">DSM 102044</strain>
    </source>
</reference>
<dbReference type="AlphaFoldDB" id="A0A841MKK6"/>
<feature type="domain" description="DM13" evidence="2">
    <location>
        <begin position="42"/>
        <end position="149"/>
    </location>
</feature>
<dbReference type="Proteomes" id="UP000588604">
    <property type="component" value="Unassembled WGS sequence"/>
</dbReference>
<dbReference type="PROSITE" id="PS51257">
    <property type="entry name" value="PROKAR_LIPOPROTEIN"/>
    <property type="match status" value="1"/>
</dbReference>
<dbReference type="InterPro" id="IPR019545">
    <property type="entry name" value="DM13_domain"/>
</dbReference>